<evidence type="ECO:0000256" key="1">
    <source>
        <dbReference type="ARBA" id="ARBA00005829"/>
    </source>
</evidence>
<keyword evidence="2" id="KW-0244">Early protein</keyword>
<keyword evidence="4" id="KW-1085">Inhibition of host caspases by virus</keyword>
<dbReference type="EMBL" id="AY530878">
    <property type="protein sequence ID" value="AAS10455.1"/>
    <property type="molecule type" value="Genomic_DNA"/>
</dbReference>
<evidence type="ECO:0000313" key="6">
    <source>
        <dbReference type="EMBL" id="AAS10455.1"/>
    </source>
</evidence>
<sequence length="135" mass="15206">MTDPLANNNVNDLLLDMDGRASEQRLAQLRIRQQQERAVKELQDGIAIHQCKKGIFCLVKQAKISYEVTPTDHRLSYELLQQRQKFTCLVGVNPIVITQQSGDTKGCIHCSCDSPDCVHTLIKTLCGLRDLLPMN</sequence>
<evidence type="ECO:0000313" key="7">
    <source>
        <dbReference type="Proteomes" id="UP000163339"/>
    </source>
</evidence>
<dbReference type="GO" id="GO:0033668">
    <property type="term" value="P:symbiont-mediated suppression of host apoptosis"/>
    <property type="evidence" value="ECO:0007669"/>
    <property type="project" value="UniProtKB-KW"/>
</dbReference>
<evidence type="ECO:0000256" key="5">
    <source>
        <dbReference type="ARBA" id="ARBA00023323"/>
    </source>
</evidence>
<keyword evidence="3" id="KW-0945">Host-virus interaction</keyword>
<reference evidence="6 7" key="1">
    <citation type="journal article" date="2004" name="Virology">
        <title>Complete nucleotide sequences and genome organization of four chimpanzee adenoviruses.</title>
        <authorList>
            <person name="Roy S."/>
            <person name="Gao G."/>
            <person name="Clawson D.S."/>
            <person name="Vandenberghe L.H."/>
            <person name="Farina S.F."/>
            <person name="Wilson J.M."/>
        </authorList>
    </citation>
    <scope>NUCLEOTIDE SEQUENCE [LARGE SCALE GENOMIC DNA]</scope>
    <source>
        <strain evidence="6">ATCC VR-593</strain>
    </source>
</reference>
<evidence type="ECO:0000256" key="4">
    <source>
        <dbReference type="ARBA" id="ARBA00022615"/>
    </source>
</evidence>
<dbReference type="GO" id="GO:0052031">
    <property type="term" value="P:symbiont-mediated perturbation of host defense response"/>
    <property type="evidence" value="ECO:0007669"/>
    <property type="project" value="InterPro"/>
</dbReference>
<name>Q6QP90_9ADEN</name>
<protein>
    <submittedName>
        <fullName evidence="6">E3 15.2 kDa</fullName>
    </submittedName>
</protein>
<dbReference type="Pfam" id="PF03307">
    <property type="entry name" value="Adeno_E3_15_3"/>
    <property type="match status" value="1"/>
</dbReference>
<evidence type="ECO:0000256" key="3">
    <source>
        <dbReference type="ARBA" id="ARBA00022581"/>
    </source>
</evidence>
<evidence type="ECO:0000256" key="2">
    <source>
        <dbReference type="ARBA" id="ARBA00022518"/>
    </source>
</evidence>
<comment type="similarity">
    <text evidence="1">Belongs to the adenoviridae E3_15 family.</text>
</comment>
<accession>Q6QP90</accession>
<proteinExistence type="inferred from homology"/>
<organism evidence="6 7">
    <name type="scientific">Simian adenovirus 24</name>
    <dbReference type="NCBI Taxonomy" id="175568"/>
    <lineage>
        <taxon>Viruses</taxon>
        <taxon>Varidnaviria</taxon>
        <taxon>Bamfordvirae</taxon>
        <taxon>Preplasmiviricota</taxon>
        <taxon>Polisuviricotina</taxon>
        <taxon>Pharingeaviricetes</taxon>
        <taxon>Rowavirales</taxon>
        <taxon>Adenoviridae</taxon>
        <taxon>Mastadenovirus</taxon>
        <taxon>Mastadenovirus exoticum</taxon>
        <taxon>Human mastadenovirus E</taxon>
    </lineage>
</organism>
<dbReference type="Proteomes" id="UP000163339">
    <property type="component" value="Segment"/>
</dbReference>
<keyword evidence="5" id="KW-1119">Modulation of host cell apoptosis by virus</keyword>
<dbReference type="InterPro" id="IPR004985">
    <property type="entry name" value="Adeno_E3-15"/>
</dbReference>